<evidence type="ECO:0000256" key="2">
    <source>
        <dbReference type="ARBA" id="ARBA00022803"/>
    </source>
</evidence>
<feature type="repeat" description="TPR" evidence="3">
    <location>
        <begin position="669"/>
        <end position="702"/>
    </location>
</feature>
<dbReference type="EMBL" id="JAPEVG010000008">
    <property type="protein sequence ID" value="KAJ8497160.1"/>
    <property type="molecule type" value="Genomic_DNA"/>
</dbReference>
<dbReference type="PANTHER" id="PTHR15704:SF7">
    <property type="entry name" value="SUPERKILLER COMPLEX PROTEIN 3"/>
    <property type="match status" value="1"/>
</dbReference>
<dbReference type="PANTHER" id="PTHR15704">
    <property type="entry name" value="SUPERKILLER 3 PROTEIN-RELATED"/>
    <property type="match status" value="1"/>
</dbReference>
<reference evidence="4" key="1">
    <citation type="submission" date="2022-11" db="EMBL/GenBank/DDBJ databases">
        <title>Genome Sequence of Cubamyces cubensis.</title>
        <authorList>
            <person name="Buettner E."/>
        </authorList>
    </citation>
    <scope>NUCLEOTIDE SEQUENCE</scope>
    <source>
        <strain evidence="4">MPL-01</strain>
    </source>
</reference>
<dbReference type="Pfam" id="PF13432">
    <property type="entry name" value="TPR_16"/>
    <property type="match status" value="5"/>
</dbReference>
<dbReference type="GO" id="GO:0006401">
    <property type="term" value="P:RNA catabolic process"/>
    <property type="evidence" value="ECO:0007669"/>
    <property type="project" value="InterPro"/>
</dbReference>
<keyword evidence="5" id="KW-1185">Reference proteome</keyword>
<dbReference type="InterPro" id="IPR039226">
    <property type="entry name" value="Ski3/TTC37"/>
</dbReference>
<dbReference type="InterPro" id="IPR040962">
    <property type="entry name" value="TPR_22"/>
</dbReference>
<dbReference type="SMART" id="SM00028">
    <property type="entry name" value="TPR"/>
    <property type="match status" value="13"/>
</dbReference>
<dbReference type="InterPro" id="IPR011990">
    <property type="entry name" value="TPR-like_helical_dom_sf"/>
</dbReference>
<dbReference type="Proteomes" id="UP001215151">
    <property type="component" value="Unassembled WGS sequence"/>
</dbReference>
<dbReference type="Pfam" id="PF18833">
    <property type="entry name" value="TPR_22"/>
    <property type="match status" value="1"/>
</dbReference>
<evidence type="ECO:0008006" key="6">
    <source>
        <dbReference type="Google" id="ProtNLM"/>
    </source>
</evidence>
<dbReference type="PROSITE" id="PS50293">
    <property type="entry name" value="TPR_REGION"/>
    <property type="match status" value="1"/>
</dbReference>
<evidence type="ECO:0000256" key="3">
    <source>
        <dbReference type="PROSITE-ProRule" id="PRU00339"/>
    </source>
</evidence>
<dbReference type="PROSITE" id="PS50005">
    <property type="entry name" value="TPR"/>
    <property type="match status" value="7"/>
</dbReference>
<feature type="repeat" description="TPR" evidence="3">
    <location>
        <begin position="467"/>
        <end position="500"/>
    </location>
</feature>
<feature type="repeat" description="TPR" evidence="3">
    <location>
        <begin position="1147"/>
        <end position="1180"/>
    </location>
</feature>
<comment type="caution">
    <text evidence="4">The sequence shown here is derived from an EMBL/GenBank/DDBJ whole genome shotgun (WGS) entry which is preliminary data.</text>
</comment>
<evidence type="ECO:0000313" key="4">
    <source>
        <dbReference type="EMBL" id="KAJ8497160.1"/>
    </source>
</evidence>
<evidence type="ECO:0000256" key="1">
    <source>
        <dbReference type="ARBA" id="ARBA00022737"/>
    </source>
</evidence>
<gene>
    <name evidence="4" type="ORF">ONZ51_g697</name>
</gene>
<dbReference type="GO" id="GO:0055087">
    <property type="term" value="C:Ski complex"/>
    <property type="evidence" value="ECO:0007669"/>
    <property type="project" value="InterPro"/>
</dbReference>
<evidence type="ECO:0000313" key="5">
    <source>
        <dbReference type="Proteomes" id="UP001215151"/>
    </source>
</evidence>
<proteinExistence type="predicted"/>
<protein>
    <recommendedName>
        <fullName evidence="6">Superkiller protein 3</fullName>
    </recommendedName>
</protein>
<organism evidence="4 5">
    <name type="scientific">Trametes cubensis</name>
    <dbReference type="NCBI Taxonomy" id="1111947"/>
    <lineage>
        <taxon>Eukaryota</taxon>
        <taxon>Fungi</taxon>
        <taxon>Dikarya</taxon>
        <taxon>Basidiomycota</taxon>
        <taxon>Agaricomycotina</taxon>
        <taxon>Agaricomycetes</taxon>
        <taxon>Polyporales</taxon>
        <taxon>Polyporaceae</taxon>
        <taxon>Trametes</taxon>
    </lineage>
</organism>
<feature type="repeat" description="TPR" evidence="3">
    <location>
        <begin position="985"/>
        <end position="1018"/>
    </location>
</feature>
<accession>A0AAD7U2Z2</accession>
<keyword evidence="1" id="KW-0677">Repeat</keyword>
<dbReference type="InterPro" id="IPR019734">
    <property type="entry name" value="TPR_rpt"/>
</dbReference>
<feature type="repeat" description="TPR" evidence="3">
    <location>
        <begin position="737"/>
        <end position="770"/>
    </location>
</feature>
<dbReference type="SUPFAM" id="SSF48452">
    <property type="entry name" value="TPR-like"/>
    <property type="match status" value="6"/>
</dbReference>
<feature type="repeat" description="TPR" evidence="3">
    <location>
        <begin position="703"/>
        <end position="736"/>
    </location>
</feature>
<dbReference type="Gene3D" id="1.25.40.10">
    <property type="entry name" value="Tetratricopeptide repeat domain"/>
    <property type="match status" value="6"/>
</dbReference>
<feature type="repeat" description="TPR" evidence="3">
    <location>
        <begin position="39"/>
        <end position="72"/>
    </location>
</feature>
<sequence length="1433" mass="158887">MSAFVKSKLKAARDALGKNENEKARDAALGVLEYEPDNPNAHVFLGAAYLRLGDFEKSEQSFRKVIELKPDLVSAWQGLSQVYEKKKDWEEYARVLDKLAHLYAASNDATKCAEVVQKLVDLRRQEDTGSRMQLTQVLALLLPDSDLYPVLSTLPPPDLTNPTATAIGSIQMAVHNSLPILEELVSLYEEEEQGVIQSEISKRRTRLNAPPADQIQRDVTLEVLSTSQLPRLYDEIMKHPNTSDDLRRATERKLLRMKQRHLFSLSSSGAHKEAKAKLAAEVEELIGGMVFLKIPDELAWSLFIESKDAENIEDYDYEILRQFIHLFPTSALAKLVKAYFDYYAIPLAAEEEEEEAGAQPAEPDPDVDYAGIIIEAFSELSDSLLAHRIVAQLYELDADYENAIKVAESGLELLRRAEQNWGRSFKRVRKAFNVTLAMSLVHFYPPKHHARALRIIDDVLAEDPDNVTALLCRGFVLQHAKRWSDAAQLFAKVVKINPDDFDKVSRAKEEHAWCKAQNGELQAAADELRDVINALDDIEAHEEDKARCWWKLGRCYWDMGVDQREEAYRYFITSLKRFSNFAPAFTSLGIYYSEFLSPPDPKRASKCFQKAFELDPREAEAARKLAEGFAEEGEWDLVEVVARRTIEGEGGLEEGAEARASRRYLPINAWAWKAVGAVELTRRNYPAAIEAFQIALRTDVDDHMSWLRLGEAYSRAGRYAAAIKALEHARGLDPKDWVASYFIGDVQRQMGAYEEAISAFQSILSSRPQELGVLHSLGQSYFDLGRFELSTGFSARAETSFLSAVSVTLDLLDASSGFRRVAWKTIADALFHLSGFADISDDDLVRDALERVIPLVTDHPEKGLTDIISYPLTTAEASDLSLLALEVALAAYDYRLTLGAINDAAKGSAFYDLGSALSTFARRTLDGEKRDRAQQHAIAQFKEAIRLDPGNDAFWVALGNATFLSQPGVCQHAYIRALEVDSKNAATWTNLGLFYLHHEDAELANEAFYKAQTLDPDYALAWVGQGLVATTNNHGREARALFEHATTLTATVPEADFEYATRLFKKVNETSGKSRAASAEAFLPAFFVLDRFCKQRPRDAAALHLFGLVCERVGHVALGIDLISRAIAVLEAAYEETEDPVIERQFTIAHVNLARLRLSTADYEGALESYQVATGLLPEQPAEDAGEDVKVLLAQCQFGSGLAHFQLGQLAEALGLFEAAMATAADHPVIRGHVVVLLAQTLWAIGTDEAKESAKTQLLQSIEYDPENLMAINTLAGMGILTDDDGLVDAALSEVISLPIDQRHERDPERDVTYLLVQHHLGQGDANQALSVAQKAVYAEPERTDVRRELASLTLRNGESAAALAILSGSAQTQSDFAELRASLALHAVALSVEGGDSETASEAIKLAQKGVMLSPWDKEGWEALAYVRSRSA</sequence>
<name>A0AAD7U2Z2_9APHY</name>
<keyword evidence="2 3" id="KW-0802">TPR repeat</keyword>